<comment type="subcellular location">
    <subcellularLocation>
        <location evidence="1 7">Cell membrane</location>
        <topology evidence="1 7">Multi-pass membrane protein</topology>
    </subcellularLocation>
</comment>
<dbReference type="InterPro" id="IPR000515">
    <property type="entry name" value="MetI-like"/>
</dbReference>
<dbReference type="AlphaFoldDB" id="A0A0F5PW56"/>
<dbReference type="Proteomes" id="UP000033519">
    <property type="component" value="Unassembled WGS sequence"/>
</dbReference>
<dbReference type="RefSeq" id="WP_046171219.1">
    <property type="nucleotide sequence ID" value="NZ_FOMB01000004.1"/>
</dbReference>
<proteinExistence type="inferred from homology"/>
<evidence type="ECO:0000256" key="5">
    <source>
        <dbReference type="ARBA" id="ARBA00022989"/>
    </source>
</evidence>
<protein>
    <submittedName>
        <fullName evidence="9">ABC transporter permease</fullName>
    </submittedName>
    <submittedName>
        <fullName evidence="10">Raffinose/stachyose/melibiose transport system permease protein</fullName>
    </submittedName>
</protein>
<name>A0A0F5PW56_9HYPH</name>
<keyword evidence="4 7" id="KW-0812">Transmembrane</keyword>
<evidence type="ECO:0000256" key="3">
    <source>
        <dbReference type="ARBA" id="ARBA00022475"/>
    </source>
</evidence>
<dbReference type="SUPFAM" id="SSF161098">
    <property type="entry name" value="MetI-like"/>
    <property type="match status" value="1"/>
</dbReference>
<feature type="transmembrane region" description="Helical" evidence="7">
    <location>
        <begin position="166"/>
        <end position="190"/>
    </location>
</feature>
<dbReference type="GO" id="GO:0055085">
    <property type="term" value="P:transmembrane transport"/>
    <property type="evidence" value="ECO:0007669"/>
    <property type="project" value="InterPro"/>
</dbReference>
<feature type="transmembrane region" description="Helical" evidence="7">
    <location>
        <begin position="122"/>
        <end position="146"/>
    </location>
</feature>
<feature type="transmembrane region" description="Helical" evidence="7">
    <location>
        <begin position="211"/>
        <end position="235"/>
    </location>
</feature>
<organism evidence="10 12">
    <name type="scientific">Devosia psychrophila</name>
    <dbReference type="NCBI Taxonomy" id="728005"/>
    <lineage>
        <taxon>Bacteria</taxon>
        <taxon>Pseudomonadati</taxon>
        <taxon>Pseudomonadota</taxon>
        <taxon>Alphaproteobacteria</taxon>
        <taxon>Hyphomicrobiales</taxon>
        <taxon>Devosiaceae</taxon>
        <taxon>Devosia</taxon>
    </lineage>
</organism>
<sequence>MATPNTASTEDKRSYYLYLIPGVLGFCAIVLLPQIANLALSFTAWKGVGIPRFVGLQNYERMLSDGQFWGSMSHTLLFVISMTIIPVVFGLVLAALLFDYIRDQFGETVSSLFRAAFYLPQILPITAAGVLWGWIFNPVGVINIILKGVGLGALSQNWLGDATYALPAVSLVIVWIQVGYCLVVFMAGLSRIDPALYEAAELDGAGWWQRLVTITIPLLAPEIFVVVLTTLIAALKVFAPIFVLTAGGPDNATLVPSYLTYYHFFTTQRVGYGAAIAVVQTILTIGLAVIFLRFQSRQAGRE</sequence>
<feature type="transmembrane region" description="Helical" evidence="7">
    <location>
        <begin position="270"/>
        <end position="292"/>
    </location>
</feature>
<reference evidence="10 12" key="2">
    <citation type="submission" date="2016-10" db="EMBL/GenBank/DDBJ databases">
        <authorList>
            <person name="de Groot N.N."/>
        </authorList>
    </citation>
    <scope>NUCLEOTIDE SEQUENCE [LARGE SCALE GENOMIC DNA]</scope>
    <source>
        <strain evidence="10 12">CGMCC 1.10210</strain>
    </source>
</reference>
<evidence type="ECO:0000313" key="12">
    <source>
        <dbReference type="Proteomes" id="UP000182258"/>
    </source>
</evidence>
<evidence type="ECO:0000313" key="10">
    <source>
        <dbReference type="EMBL" id="SFC38210.1"/>
    </source>
</evidence>
<dbReference type="PATRIC" id="fig|728005.3.peg.517"/>
<dbReference type="InterPro" id="IPR051393">
    <property type="entry name" value="ABC_transporter_permease"/>
</dbReference>
<dbReference type="STRING" id="728005.SAMN04488059_104177"/>
<keyword evidence="5 7" id="KW-1133">Transmembrane helix</keyword>
<dbReference type="PANTHER" id="PTHR30193">
    <property type="entry name" value="ABC TRANSPORTER PERMEASE PROTEIN"/>
    <property type="match status" value="1"/>
</dbReference>
<evidence type="ECO:0000259" key="8">
    <source>
        <dbReference type="PROSITE" id="PS50928"/>
    </source>
</evidence>
<keyword evidence="3" id="KW-1003">Cell membrane</keyword>
<dbReference type="PANTHER" id="PTHR30193:SF37">
    <property type="entry name" value="INNER MEMBRANE ABC TRANSPORTER PERMEASE PROTEIN YCJO"/>
    <property type="match status" value="1"/>
</dbReference>
<dbReference type="Pfam" id="PF00528">
    <property type="entry name" value="BPD_transp_1"/>
    <property type="match status" value="1"/>
</dbReference>
<evidence type="ECO:0000256" key="6">
    <source>
        <dbReference type="ARBA" id="ARBA00023136"/>
    </source>
</evidence>
<dbReference type="InterPro" id="IPR035906">
    <property type="entry name" value="MetI-like_sf"/>
</dbReference>
<accession>A0A0F5PW56</accession>
<feature type="domain" description="ABC transmembrane type-1" evidence="8">
    <location>
        <begin position="72"/>
        <end position="291"/>
    </location>
</feature>
<dbReference type="EMBL" id="LAPV01000126">
    <property type="protein sequence ID" value="KKC32845.1"/>
    <property type="molecule type" value="Genomic_DNA"/>
</dbReference>
<evidence type="ECO:0000313" key="9">
    <source>
        <dbReference type="EMBL" id="KKC32845.1"/>
    </source>
</evidence>
<keyword evidence="6 7" id="KW-0472">Membrane</keyword>
<dbReference type="OrthoDB" id="7939379at2"/>
<evidence type="ECO:0000256" key="4">
    <source>
        <dbReference type="ARBA" id="ARBA00022692"/>
    </source>
</evidence>
<dbReference type="GO" id="GO:0005886">
    <property type="term" value="C:plasma membrane"/>
    <property type="evidence" value="ECO:0007669"/>
    <property type="project" value="UniProtKB-SubCell"/>
</dbReference>
<dbReference type="Proteomes" id="UP000182258">
    <property type="component" value="Unassembled WGS sequence"/>
</dbReference>
<reference evidence="9 11" key="1">
    <citation type="submission" date="2015-03" db="EMBL/GenBank/DDBJ databases">
        <authorList>
            <person name="Lepp D."/>
            <person name="Hassan Y.I."/>
            <person name="Li X.-Z."/>
            <person name="Zhou T."/>
        </authorList>
    </citation>
    <scope>NUCLEOTIDE SEQUENCE [LARGE SCALE GENOMIC DNA]</scope>
    <source>
        <strain evidence="9 11">Cr7-05</strain>
    </source>
</reference>
<keyword evidence="2 7" id="KW-0813">Transport</keyword>
<gene>
    <name evidence="10" type="ORF">SAMN04488059_104177</name>
    <name evidence="9" type="ORF">WH91_11870</name>
</gene>
<evidence type="ECO:0000256" key="7">
    <source>
        <dbReference type="RuleBase" id="RU363032"/>
    </source>
</evidence>
<evidence type="ECO:0000256" key="2">
    <source>
        <dbReference type="ARBA" id="ARBA00022448"/>
    </source>
</evidence>
<dbReference type="Gene3D" id="1.10.3720.10">
    <property type="entry name" value="MetI-like"/>
    <property type="match status" value="1"/>
</dbReference>
<feature type="transmembrane region" description="Helical" evidence="7">
    <location>
        <begin position="76"/>
        <end position="101"/>
    </location>
</feature>
<keyword evidence="11" id="KW-1185">Reference proteome</keyword>
<feature type="transmembrane region" description="Helical" evidence="7">
    <location>
        <begin position="15"/>
        <end position="36"/>
    </location>
</feature>
<dbReference type="EMBL" id="FOMB01000004">
    <property type="protein sequence ID" value="SFC38210.1"/>
    <property type="molecule type" value="Genomic_DNA"/>
</dbReference>
<evidence type="ECO:0000313" key="11">
    <source>
        <dbReference type="Proteomes" id="UP000033519"/>
    </source>
</evidence>
<evidence type="ECO:0000256" key="1">
    <source>
        <dbReference type="ARBA" id="ARBA00004651"/>
    </source>
</evidence>
<dbReference type="PROSITE" id="PS50928">
    <property type="entry name" value="ABC_TM1"/>
    <property type="match status" value="1"/>
</dbReference>
<dbReference type="CDD" id="cd06261">
    <property type="entry name" value="TM_PBP2"/>
    <property type="match status" value="1"/>
</dbReference>
<comment type="similarity">
    <text evidence="7">Belongs to the binding-protein-dependent transport system permease family.</text>
</comment>